<sequence length="437" mass="47635">MSVHVAGALALLQSYNPQVEHPGAGTFFVASLIKMILVFSVTMVLAALLTLAERKFSAWFQDRHGPNRVGPGGLLQPVADGLKNFVKEKTFPGVAYKPIFLIAPAMAFIPAMSTFAVIPFASPLPTPWGLIPMVVADLPIGFLYVLAVTSLSVYGLTLAGWSSNNKYALLGGLRSSAQMVSYEIAMGMSTIPVLLLAGNVSLPEIIQQQATMGWNVFLLSIAFFIFLVAAFAETNRLPFDLPEAESELVAGYHTEYSGMAFAMFPLSEYVAMITASGLMTTLFVGGWDVPFTLWDNTPPWTWVKTLVTLLMFGAKTLFFLFTYIWIRWTLPRFRYDQLMALGWKFMLPLALGYIVVIASAILTLDYLGVARGPLFGLILFALNAVLAVGVFVGIDRGRLISPTNTRARADEVRRLRAIALQRAAANRAGQLAGEAAD</sequence>
<keyword evidence="5" id="KW-0874">Quinone</keyword>
<dbReference type="RefSeq" id="WP_284351703.1">
    <property type="nucleotide sequence ID" value="NZ_BRXS01000006.1"/>
</dbReference>
<feature type="transmembrane region" description="Helical" evidence="5">
    <location>
        <begin position="338"/>
        <end position="362"/>
    </location>
</feature>
<comment type="catalytic activity">
    <reaction evidence="5">
        <text>a quinone + NADH + 5 H(+)(in) = a quinol + NAD(+) + 4 H(+)(out)</text>
        <dbReference type="Rhea" id="RHEA:57888"/>
        <dbReference type="ChEBI" id="CHEBI:15378"/>
        <dbReference type="ChEBI" id="CHEBI:24646"/>
        <dbReference type="ChEBI" id="CHEBI:57540"/>
        <dbReference type="ChEBI" id="CHEBI:57945"/>
        <dbReference type="ChEBI" id="CHEBI:132124"/>
    </reaction>
</comment>
<dbReference type="Pfam" id="PF00146">
    <property type="entry name" value="NADHdh"/>
    <property type="match status" value="1"/>
</dbReference>
<dbReference type="EMBL" id="BRXS01000006">
    <property type="protein sequence ID" value="GLC27259.1"/>
    <property type="molecule type" value="Genomic_DNA"/>
</dbReference>
<keyword evidence="5" id="KW-0830">Ubiquinone</keyword>
<feature type="transmembrane region" description="Helical" evidence="5">
    <location>
        <begin position="27"/>
        <end position="51"/>
    </location>
</feature>
<dbReference type="PROSITE" id="PS00668">
    <property type="entry name" value="COMPLEX1_ND1_2"/>
    <property type="match status" value="1"/>
</dbReference>
<dbReference type="EC" id="7.1.1.-" evidence="5"/>
<protein>
    <recommendedName>
        <fullName evidence="5">NADH-quinone oxidoreductase subunit H</fullName>
        <ecNumber evidence="5">7.1.1.-</ecNumber>
    </recommendedName>
    <alternativeName>
        <fullName evidence="5">NADH dehydrogenase I subunit H</fullName>
    </alternativeName>
    <alternativeName>
        <fullName evidence="5">NDH-1 subunit H</fullName>
    </alternativeName>
</protein>
<keyword evidence="2 5" id="KW-0812">Transmembrane</keyword>
<dbReference type="GO" id="GO:0003954">
    <property type="term" value="F:NADH dehydrogenase activity"/>
    <property type="evidence" value="ECO:0007669"/>
    <property type="project" value="TreeGrafter"/>
</dbReference>
<feature type="transmembrane region" description="Helical" evidence="5">
    <location>
        <begin position="307"/>
        <end position="326"/>
    </location>
</feature>
<comment type="subunit">
    <text evidence="5">NDH-1 is composed of 14 different subunits. Subunits NuoA, H, J, K, L, M, N constitute the membrane sector of the complex.</text>
</comment>
<accession>A0AA37Q632</accession>
<keyword evidence="3 5" id="KW-1133">Transmembrane helix</keyword>
<evidence type="ECO:0000256" key="3">
    <source>
        <dbReference type="ARBA" id="ARBA00022989"/>
    </source>
</evidence>
<dbReference type="PANTHER" id="PTHR11432">
    <property type="entry name" value="NADH DEHYDROGENASE SUBUNIT 1"/>
    <property type="match status" value="1"/>
</dbReference>
<proteinExistence type="inferred from homology"/>
<comment type="function">
    <text evidence="5">NDH-1 shuttles electrons from NADH, via FMN and iron-sulfur (Fe-S) centers, to quinones in the respiratory chain. The immediate electron acceptor for the enzyme in this species is believed to be ubiquinone. Couples the redox reaction to proton translocation (for every two electrons transferred, four hydrogen ions are translocated across the cytoplasmic membrane), and thus conserves the redox energy in a proton gradient. This subunit may bind ubiquinone.</text>
</comment>
<evidence type="ECO:0000256" key="2">
    <source>
        <dbReference type="ARBA" id="ARBA00022692"/>
    </source>
</evidence>
<evidence type="ECO:0000256" key="4">
    <source>
        <dbReference type="ARBA" id="ARBA00023136"/>
    </source>
</evidence>
<evidence type="ECO:0000313" key="7">
    <source>
        <dbReference type="EMBL" id="GLC27259.1"/>
    </source>
</evidence>
<keyword evidence="8" id="KW-1185">Reference proteome</keyword>
<evidence type="ECO:0000313" key="8">
    <source>
        <dbReference type="Proteomes" id="UP001161325"/>
    </source>
</evidence>
<reference evidence="7" key="1">
    <citation type="submission" date="2022-08" db="EMBL/GenBank/DDBJ databases">
        <title>Draft genome sequencing of Roseisolibacter agri AW1220.</title>
        <authorList>
            <person name="Tobiishi Y."/>
            <person name="Tonouchi A."/>
        </authorList>
    </citation>
    <scope>NUCLEOTIDE SEQUENCE</scope>
    <source>
        <strain evidence="7">AW1220</strain>
    </source>
</reference>
<keyword evidence="5" id="KW-1278">Translocase</keyword>
<keyword evidence="5" id="KW-1003">Cell membrane</keyword>
<dbReference type="NCBIfam" id="NF004741">
    <property type="entry name" value="PRK06076.1-2"/>
    <property type="match status" value="1"/>
</dbReference>
<evidence type="ECO:0000256" key="5">
    <source>
        <dbReference type="HAMAP-Rule" id="MF_01350"/>
    </source>
</evidence>
<keyword evidence="4 5" id="KW-0472">Membrane</keyword>
<dbReference type="Proteomes" id="UP001161325">
    <property type="component" value="Unassembled WGS sequence"/>
</dbReference>
<name>A0AA37Q632_9BACT</name>
<feature type="transmembrane region" description="Helical" evidence="5">
    <location>
        <begin position="374"/>
        <end position="394"/>
    </location>
</feature>
<dbReference type="PANTHER" id="PTHR11432:SF3">
    <property type="entry name" value="NADH-UBIQUINONE OXIDOREDUCTASE CHAIN 1"/>
    <property type="match status" value="1"/>
</dbReference>
<feature type="transmembrane region" description="Helical" evidence="5">
    <location>
        <begin position="99"/>
        <end position="121"/>
    </location>
</feature>
<organism evidence="7 8">
    <name type="scientific">Roseisolibacter agri</name>
    <dbReference type="NCBI Taxonomy" id="2014610"/>
    <lineage>
        <taxon>Bacteria</taxon>
        <taxon>Pseudomonadati</taxon>
        <taxon>Gemmatimonadota</taxon>
        <taxon>Gemmatimonadia</taxon>
        <taxon>Gemmatimonadales</taxon>
        <taxon>Gemmatimonadaceae</taxon>
        <taxon>Roseisolibacter</taxon>
    </lineage>
</organism>
<comment type="subcellular location">
    <subcellularLocation>
        <location evidence="5 6">Cell membrane</location>
        <topology evidence="5 6">Multi-pass membrane protein</topology>
    </subcellularLocation>
    <subcellularLocation>
        <location evidence="1">Membrane</location>
        <topology evidence="1">Multi-pass membrane protein</topology>
    </subcellularLocation>
</comment>
<feature type="transmembrane region" description="Helical" evidence="5">
    <location>
        <begin position="269"/>
        <end position="287"/>
    </location>
</feature>
<feature type="transmembrane region" description="Helical" evidence="5">
    <location>
        <begin position="182"/>
        <end position="202"/>
    </location>
</feature>
<feature type="transmembrane region" description="Helical" evidence="5">
    <location>
        <begin position="141"/>
        <end position="161"/>
    </location>
</feature>
<dbReference type="InterPro" id="IPR001694">
    <property type="entry name" value="NADH_UbQ_OxRdtase_su1/FPO"/>
</dbReference>
<dbReference type="GO" id="GO:0005886">
    <property type="term" value="C:plasma membrane"/>
    <property type="evidence" value="ECO:0007669"/>
    <property type="project" value="UniProtKB-SubCell"/>
</dbReference>
<keyword evidence="5 6" id="KW-0520">NAD</keyword>
<dbReference type="GO" id="GO:0048038">
    <property type="term" value="F:quinone binding"/>
    <property type="evidence" value="ECO:0007669"/>
    <property type="project" value="UniProtKB-KW"/>
</dbReference>
<dbReference type="InterPro" id="IPR018086">
    <property type="entry name" value="NADH_UbQ_OxRdtase_su1_CS"/>
</dbReference>
<gene>
    <name evidence="5" type="primary">nuoH</name>
    <name evidence="7" type="ORF">rosag_37720</name>
</gene>
<dbReference type="AlphaFoldDB" id="A0AA37Q632"/>
<dbReference type="GO" id="GO:0009060">
    <property type="term" value="P:aerobic respiration"/>
    <property type="evidence" value="ECO:0007669"/>
    <property type="project" value="TreeGrafter"/>
</dbReference>
<dbReference type="HAMAP" id="MF_01350">
    <property type="entry name" value="NDH1_NuoH"/>
    <property type="match status" value="1"/>
</dbReference>
<evidence type="ECO:0000256" key="1">
    <source>
        <dbReference type="ARBA" id="ARBA00004141"/>
    </source>
</evidence>
<evidence type="ECO:0000256" key="6">
    <source>
        <dbReference type="RuleBase" id="RU000471"/>
    </source>
</evidence>
<dbReference type="GO" id="GO:0016655">
    <property type="term" value="F:oxidoreductase activity, acting on NAD(P)H, quinone or similar compound as acceptor"/>
    <property type="evidence" value="ECO:0007669"/>
    <property type="project" value="UniProtKB-UniRule"/>
</dbReference>
<comment type="caution">
    <text evidence="7">The sequence shown here is derived from an EMBL/GenBank/DDBJ whole genome shotgun (WGS) entry which is preliminary data.</text>
</comment>
<comment type="similarity">
    <text evidence="5 6">Belongs to the complex I subunit 1 family.</text>
</comment>
<feature type="transmembrane region" description="Helical" evidence="5">
    <location>
        <begin position="214"/>
        <end position="232"/>
    </location>
</feature>